<reference evidence="2 3" key="1">
    <citation type="submission" date="2019-08" db="EMBL/GenBank/DDBJ databases">
        <title>Lewinella sp. strain SSH13 Genome sequencing and assembly.</title>
        <authorList>
            <person name="Kim I."/>
        </authorList>
    </citation>
    <scope>NUCLEOTIDE SEQUENCE [LARGE SCALE GENOMIC DNA]</scope>
    <source>
        <strain evidence="2 3">SSH13</strain>
    </source>
</reference>
<dbReference type="EMBL" id="VOXD01000014">
    <property type="protein sequence ID" value="TXF89370.1"/>
    <property type="molecule type" value="Genomic_DNA"/>
</dbReference>
<evidence type="ECO:0000313" key="3">
    <source>
        <dbReference type="Proteomes" id="UP000321907"/>
    </source>
</evidence>
<keyword evidence="3" id="KW-1185">Reference proteome</keyword>
<dbReference type="AlphaFoldDB" id="A0A5C7FSE3"/>
<keyword evidence="1" id="KW-0812">Transmembrane</keyword>
<gene>
    <name evidence="2" type="ORF">FUA23_10400</name>
</gene>
<accession>A0A5C7FSE3</accession>
<name>A0A5C7FSE3_9BACT</name>
<proteinExistence type="predicted"/>
<keyword evidence="1" id="KW-0472">Membrane</keyword>
<organism evidence="2 3">
    <name type="scientific">Neolewinella aurantiaca</name>
    <dbReference type="NCBI Taxonomy" id="2602767"/>
    <lineage>
        <taxon>Bacteria</taxon>
        <taxon>Pseudomonadati</taxon>
        <taxon>Bacteroidota</taxon>
        <taxon>Saprospiria</taxon>
        <taxon>Saprospirales</taxon>
        <taxon>Lewinellaceae</taxon>
        <taxon>Neolewinella</taxon>
    </lineage>
</organism>
<evidence type="ECO:0000313" key="2">
    <source>
        <dbReference type="EMBL" id="TXF89370.1"/>
    </source>
</evidence>
<evidence type="ECO:0000256" key="1">
    <source>
        <dbReference type="SAM" id="Phobius"/>
    </source>
</evidence>
<dbReference type="OrthoDB" id="1121914at2"/>
<protein>
    <submittedName>
        <fullName evidence="2">Uncharacterized protein</fullName>
    </submittedName>
</protein>
<keyword evidence="1" id="KW-1133">Transmembrane helix</keyword>
<dbReference type="Proteomes" id="UP000321907">
    <property type="component" value="Unassembled WGS sequence"/>
</dbReference>
<sequence length="148" mass="15656">MESTNDSDLGQLTIIAYALMAGLGLFAGVVYYLHTSGSQVGSGAIVSETTDLLIVGGIGLMCLTMSRIVSTKVLAAFPEEKRADSDAALNGYRSAVIVRLALLEGAGFVACVFALITGNLNLLLISGFMLVMMWTKRPSATEFAQWRG</sequence>
<feature type="transmembrane region" description="Helical" evidence="1">
    <location>
        <begin position="53"/>
        <end position="75"/>
    </location>
</feature>
<dbReference type="RefSeq" id="WP_147930680.1">
    <property type="nucleotide sequence ID" value="NZ_VOXD01000014.1"/>
</dbReference>
<feature type="transmembrane region" description="Helical" evidence="1">
    <location>
        <begin position="12"/>
        <end position="33"/>
    </location>
</feature>
<comment type="caution">
    <text evidence="2">The sequence shown here is derived from an EMBL/GenBank/DDBJ whole genome shotgun (WGS) entry which is preliminary data.</text>
</comment>